<dbReference type="EC" id="4.3.3.7" evidence="4 12"/>
<protein>
    <recommendedName>
        <fullName evidence="4 12">4-hydroxy-tetrahydrodipicolinate synthase</fullName>
        <shortName evidence="12">HTPA synthase</shortName>
        <ecNumber evidence="4 12">4.3.3.7</ecNumber>
    </recommendedName>
</protein>
<dbReference type="Gene3D" id="3.20.20.70">
    <property type="entry name" value="Aldolase class I"/>
    <property type="match status" value="1"/>
</dbReference>
<dbReference type="GO" id="GO:0009089">
    <property type="term" value="P:lysine biosynthetic process via diaminopimelate"/>
    <property type="evidence" value="ECO:0007669"/>
    <property type="project" value="UniProtKB-UniRule"/>
</dbReference>
<dbReference type="GO" id="GO:0019877">
    <property type="term" value="P:diaminopimelate biosynthetic process"/>
    <property type="evidence" value="ECO:0007669"/>
    <property type="project" value="UniProtKB-UniRule"/>
</dbReference>
<evidence type="ECO:0000256" key="1">
    <source>
        <dbReference type="ARBA" id="ARBA00003294"/>
    </source>
</evidence>
<dbReference type="AlphaFoldDB" id="A0A6J4JRN1"/>
<name>A0A6J4JRN1_9PROT</name>
<dbReference type="GO" id="GO:0008840">
    <property type="term" value="F:4-hydroxy-tetrahydrodipicolinate synthase activity"/>
    <property type="evidence" value="ECO:0007669"/>
    <property type="project" value="UniProtKB-UniRule"/>
</dbReference>
<evidence type="ECO:0000313" key="16">
    <source>
        <dbReference type="EMBL" id="CAA9285854.1"/>
    </source>
</evidence>
<evidence type="ECO:0000256" key="3">
    <source>
        <dbReference type="ARBA" id="ARBA00007592"/>
    </source>
</evidence>
<comment type="subcellular location">
    <subcellularLocation>
        <location evidence="12">Cytoplasm</location>
    </subcellularLocation>
</comment>
<comment type="function">
    <text evidence="1 12">Catalyzes the condensation of (S)-aspartate-beta-semialdehyde [(S)-ASA] and pyruvate to 4-hydroxy-tetrahydrodipicolinate (HTPA).</text>
</comment>
<evidence type="ECO:0000256" key="14">
    <source>
        <dbReference type="PIRSR" id="PIRSR001365-1"/>
    </source>
</evidence>
<comment type="catalytic activity">
    <reaction evidence="11 12">
        <text>L-aspartate 4-semialdehyde + pyruvate = (2S,4S)-4-hydroxy-2,3,4,5-tetrahydrodipicolinate + H2O + H(+)</text>
        <dbReference type="Rhea" id="RHEA:34171"/>
        <dbReference type="ChEBI" id="CHEBI:15361"/>
        <dbReference type="ChEBI" id="CHEBI:15377"/>
        <dbReference type="ChEBI" id="CHEBI:15378"/>
        <dbReference type="ChEBI" id="CHEBI:67139"/>
        <dbReference type="ChEBI" id="CHEBI:537519"/>
        <dbReference type="EC" id="4.3.3.7"/>
    </reaction>
</comment>
<proteinExistence type="inferred from homology"/>
<dbReference type="PRINTS" id="PR00146">
    <property type="entry name" value="DHPICSNTHASE"/>
</dbReference>
<evidence type="ECO:0000256" key="2">
    <source>
        <dbReference type="ARBA" id="ARBA00005120"/>
    </source>
</evidence>
<keyword evidence="7 12" id="KW-0220">Diaminopimelate biosynthesis</keyword>
<comment type="pathway">
    <text evidence="2 12">Amino-acid biosynthesis; L-lysine biosynthesis via DAP pathway; (S)-tetrahydrodipicolinate from L-aspartate: step 3/4.</text>
</comment>
<dbReference type="SUPFAM" id="SSF51569">
    <property type="entry name" value="Aldolase"/>
    <property type="match status" value="1"/>
</dbReference>
<dbReference type="Pfam" id="PF00701">
    <property type="entry name" value="DHDPS"/>
    <property type="match status" value="1"/>
</dbReference>
<comment type="caution">
    <text evidence="12">Was originally thought to be a dihydrodipicolinate synthase (DHDPS), catalyzing the condensation of (S)-aspartate-beta-semialdehyde [(S)-ASA] and pyruvate to dihydrodipicolinate (DHDP). However, it was shown in E.coli that the product of the enzymatic reaction is not dihydrodipicolinate but in fact (4S)-4-hydroxy-2,3,4,5-tetrahydro-(2S)-dipicolinic acid (HTPA), and that the consecutive dehydration reaction leading to DHDP is not spontaneous but catalyzed by DapB.</text>
</comment>
<dbReference type="InterPro" id="IPR002220">
    <property type="entry name" value="DapA-like"/>
</dbReference>
<evidence type="ECO:0000256" key="5">
    <source>
        <dbReference type="ARBA" id="ARBA00022490"/>
    </source>
</evidence>
<evidence type="ECO:0000256" key="12">
    <source>
        <dbReference type="HAMAP-Rule" id="MF_00418"/>
    </source>
</evidence>
<evidence type="ECO:0000256" key="7">
    <source>
        <dbReference type="ARBA" id="ARBA00022915"/>
    </source>
</evidence>
<dbReference type="InterPro" id="IPR005263">
    <property type="entry name" value="DapA"/>
</dbReference>
<dbReference type="PIRSF" id="PIRSF001365">
    <property type="entry name" value="DHDPS"/>
    <property type="match status" value="1"/>
</dbReference>
<evidence type="ECO:0000256" key="13">
    <source>
        <dbReference type="PIRNR" id="PIRNR001365"/>
    </source>
</evidence>
<dbReference type="PANTHER" id="PTHR12128:SF66">
    <property type="entry name" value="4-HYDROXY-2-OXOGLUTARATE ALDOLASE, MITOCHONDRIAL"/>
    <property type="match status" value="1"/>
</dbReference>
<keyword evidence="8 12" id="KW-0457">Lysine biosynthesis</keyword>
<evidence type="ECO:0000256" key="9">
    <source>
        <dbReference type="ARBA" id="ARBA00023239"/>
    </source>
</evidence>
<sequence>MEADHPTPSGLWLPLVTPFRDGMLDEASLRRLVRHYAGEPIDGLILAATTGEGLTLDEEEVERLVALAAEELAAIGRRPPLFLGLSGSDTRKVAKALQHTAAWPLDGYLVTCPYYTRPSQEGMVRHFSALAEGTARPIMIYNIPYRTGVNLGNAAMLELAARPNIVGAKDCSADMAQSFDLLRRKPPGFAVLTGEDAFFHPMLTQGAEGGVVASAHVETRAFAAVRELLRGGDGPGALAAWRAICDLPGLLFTEPSPAPIKHWLWRAGLIDSPEVRLPMVPVSGSLAARIGHEVERLRTGAAPAVAVAAMS</sequence>
<comment type="similarity">
    <text evidence="3 12 13">Belongs to the DapA family.</text>
</comment>
<dbReference type="SMART" id="SM01130">
    <property type="entry name" value="DHDPS"/>
    <property type="match status" value="1"/>
</dbReference>
<feature type="binding site" evidence="12 15">
    <location>
        <position position="211"/>
    </location>
    <ligand>
        <name>pyruvate</name>
        <dbReference type="ChEBI" id="CHEBI:15361"/>
    </ligand>
</feature>
<evidence type="ECO:0000256" key="8">
    <source>
        <dbReference type="ARBA" id="ARBA00023154"/>
    </source>
</evidence>
<keyword evidence="5 12" id="KW-0963">Cytoplasm</keyword>
<evidence type="ECO:0000256" key="11">
    <source>
        <dbReference type="ARBA" id="ARBA00047836"/>
    </source>
</evidence>
<dbReference type="PANTHER" id="PTHR12128">
    <property type="entry name" value="DIHYDRODIPICOLINATE SYNTHASE"/>
    <property type="match status" value="1"/>
</dbReference>
<evidence type="ECO:0000256" key="15">
    <source>
        <dbReference type="PIRSR" id="PIRSR001365-2"/>
    </source>
</evidence>
<dbReference type="InterPro" id="IPR013785">
    <property type="entry name" value="Aldolase_TIM"/>
</dbReference>
<reference evidence="16" key="1">
    <citation type="submission" date="2020-02" db="EMBL/GenBank/DDBJ databases">
        <authorList>
            <person name="Meier V. D."/>
        </authorList>
    </citation>
    <scope>NUCLEOTIDE SEQUENCE</scope>
    <source>
        <strain evidence="16">AVDCRST_MAG08</strain>
    </source>
</reference>
<feature type="active site" description="Proton donor/acceptor" evidence="12 14">
    <location>
        <position position="141"/>
    </location>
</feature>
<evidence type="ECO:0000256" key="10">
    <source>
        <dbReference type="ARBA" id="ARBA00023270"/>
    </source>
</evidence>
<keyword evidence="10 12" id="KW-0704">Schiff base</keyword>
<keyword evidence="9 12" id="KW-0456">Lyase</keyword>
<dbReference type="GO" id="GO:0005737">
    <property type="term" value="C:cytoplasm"/>
    <property type="evidence" value="ECO:0007669"/>
    <property type="project" value="UniProtKB-SubCell"/>
</dbReference>
<gene>
    <name evidence="12" type="primary">dapA</name>
    <name evidence="16" type="ORF">AVDCRST_MAG08-4201</name>
</gene>
<keyword evidence="6 12" id="KW-0028">Amino-acid biosynthesis</keyword>
<feature type="active site" description="Schiff-base intermediate with substrate" evidence="12 14">
    <location>
        <position position="169"/>
    </location>
</feature>
<dbReference type="HAMAP" id="MF_00418">
    <property type="entry name" value="DapA"/>
    <property type="match status" value="1"/>
</dbReference>
<feature type="site" description="Part of a proton relay during catalysis" evidence="12">
    <location>
        <position position="115"/>
    </location>
</feature>
<evidence type="ECO:0000256" key="4">
    <source>
        <dbReference type="ARBA" id="ARBA00012086"/>
    </source>
</evidence>
<evidence type="ECO:0000256" key="6">
    <source>
        <dbReference type="ARBA" id="ARBA00022605"/>
    </source>
</evidence>
<dbReference type="NCBIfam" id="TIGR00674">
    <property type="entry name" value="dapA"/>
    <property type="match status" value="1"/>
</dbReference>
<accession>A0A6J4JRN1</accession>
<comment type="subunit">
    <text evidence="12">Homotetramer; dimer of dimers.</text>
</comment>
<feature type="site" description="Part of a proton relay during catalysis" evidence="12">
    <location>
        <position position="49"/>
    </location>
</feature>
<organism evidence="16">
    <name type="scientific">uncultured Acetobacteraceae bacterium</name>
    <dbReference type="NCBI Taxonomy" id="169975"/>
    <lineage>
        <taxon>Bacteria</taxon>
        <taxon>Pseudomonadati</taxon>
        <taxon>Pseudomonadota</taxon>
        <taxon>Alphaproteobacteria</taxon>
        <taxon>Acetobacterales</taxon>
        <taxon>Acetobacteraceae</taxon>
        <taxon>environmental samples</taxon>
    </lineage>
</organism>
<feature type="binding site" evidence="12 15">
    <location>
        <position position="50"/>
    </location>
    <ligand>
        <name>pyruvate</name>
        <dbReference type="ChEBI" id="CHEBI:15361"/>
    </ligand>
</feature>
<dbReference type="UniPathway" id="UPA00034">
    <property type="reaction ID" value="UER00017"/>
</dbReference>
<dbReference type="CDD" id="cd00950">
    <property type="entry name" value="DHDPS"/>
    <property type="match status" value="1"/>
</dbReference>
<dbReference type="EMBL" id="CADCTG010000332">
    <property type="protein sequence ID" value="CAA9285854.1"/>
    <property type="molecule type" value="Genomic_DNA"/>
</dbReference>